<dbReference type="InterPro" id="IPR037522">
    <property type="entry name" value="HD_GYP_dom"/>
</dbReference>
<sequence length="953" mass="107201">MARAGKGISLQWLVVGAIVCSMLLLSAILVSQSYQSNKQALIIATSEAAQQLSKTINEKVQRLTGPAQSALQILSHDPLLQAQTLPQRIARLPVLAETLNANEMLSAIYAGYDNGEFFLIRKLSNPLVRSKYKVPEAAKFMLQSITEKDGKMVGEWTFYDQQLQLLKTEIPKNYDYDPRRRGWYIDAKANKKQVLTAPYLFFTTREIGITLAQKAYTGTAIIGMDASVADLSAQLASLKATDSTELAIIDPQQKVLAYTHSDKMITQEGDSYRLSSIAQLNVDALTQLAQSQIAQGEISLLHSDNTEWFGLWMPVTHFGDNSIRILIATPADELLAGAKDTILNQALWTAGITFLMLILGMLAGSRIGRAFHELSHQVSALSGFDFSSQIEVRSDIREAKKLGQVVNNMSQTIGSFQAISTILNRETDLEKMLDGVLTHLVNATGMSQGAVYLYQSETQLFEIASQTEFEHFPLILKADTQDDKRLIHSTLSLLETPEKCLITPLKKRDQGLEGLLIMRWEQAPENKKALLEFISEISGSAAVAIETRRLINGQRELIEGILRLLADSIDAKSPYTSGHCDRVPQLATLLVNQLEARTSGVYADFKMSDEEHEEFRIAAWLHDCGKILSQEHVIDKATKLETIYNRIHEIRTRFEVLWRDAEIDYWQKLHAGGDGEQLKAELTQTQQQLQDDYHFIANSNVGGESMNPESIARINTIGDRLWLRNFDNRIGLSQDELNQLANTPEQRLPARERLLSDRPEHIVPWQEGRKPPVQKDDPNNIWQFDMPLPQYSFNFGERYNLSVRFGTLTEEERFKINEHIVHTIMMLSALPLPDHLKRVPIIAGNHHERADGKGYPRKLPSHQMSVQEKVMGIADIFEALTASDRPYKKPKTLSQALSIMVQMSKGGHIEANLFKELLAGDGFIQYCQQFLQPEQLDHVDFEALIQSLETESA</sequence>
<proteinExistence type="predicted"/>
<accession>A0A1T4N363</accession>
<dbReference type="SUPFAM" id="SSF109604">
    <property type="entry name" value="HD-domain/PDEase-like"/>
    <property type="match status" value="2"/>
</dbReference>
<organism evidence="4 5">
    <name type="scientific">Oceanospirillum multiglobuliferum</name>
    <dbReference type="NCBI Taxonomy" id="64969"/>
    <lineage>
        <taxon>Bacteria</taxon>
        <taxon>Pseudomonadati</taxon>
        <taxon>Pseudomonadota</taxon>
        <taxon>Gammaproteobacteria</taxon>
        <taxon>Oceanospirillales</taxon>
        <taxon>Oceanospirillaceae</taxon>
        <taxon>Oceanospirillum</taxon>
    </lineage>
</organism>
<dbReference type="GO" id="GO:0007165">
    <property type="term" value="P:signal transduction"/>
    <property type="evidence" value="ECO:0007669"/>
    <property type="project" value="InterPro"/>
</dbReference>
<dbReference type="GO" id="GO:0016020">
    <property type="term" value="C:membrane"/>
    <property type="evidence" value="ECO:0007669"/>
    <property type="project" value="InterPro"/>
</dbReference>
<dbReference type="InterPro" id="IPR003660">
    <property type="entry name" value="HAMP_dom"/>
</dbReference>
<name>A0A1T4N363_9GAMM</name>
<evidence type="ECO:0008006" key="6">
    <source>
        <dbReference type="Google" id="ProtNLM"/>
    </source>
</evidence>
<dbReference type="PANTHER" id="PTHR43155">
    <property type="entry name" value="CYCLIC DI-GMP PHOSPHODIESTERASE PA4108-RELATED"/>
    <property type="match status" value="1"/>
</dbReference>
<dbReference type="InterPro" id="IPR029151">
    <property type="entry name" value="Sensor-like_sf"/>
</dbReference>
<feature type="transmembrane region" description="Helical" evidence="1">
    <location>
        <begin position="12"/>
        <end position="30"/>
    </location>
</feature>
<gene>
    <name evidence="4" type="ORF">BTE48_06335</name>
</gene>
<dbReference type="InterPro" id="IPR003607">
    <property type="entry name" value="HD/PDEase_dom"/>
</dbReference>
<dbReference type="Gene3D" id="3.30.450.40">
    <property type="match status" value="1"/>
</dbReference>
<dbReference type="EMBL" id="MTSM01000006">
    <property type="protein sequence ID" value="OPX55816.1"/>
    <property type="molecule type" value="Genomic_DNA"/>
</dbReference>
<dbReference type="Gene3D" id="3.30.450.20">
    <property type="entry name" value="PAS domain"/>
    <property type="match status" value="2"/>
</dbReference>
<evidence type="ECO:0000256" key="1">
    <source>
        <dbReference type="SAM" id="Phobius"/>
    </source>
</evidence>
<dbReference type="InterPro" id="IPR029016">
    <property type="entry name" value="GAF-like_dom_sf"/>
</dbReference>
<keyword evidence="1" id="KW-0812">Transmembrane</keyword>
<dbReference type="RefSeq" id="WP_078744608.1">
    <property type="nucleotide sequence ID" value="NZ_FUXG01000005.1"/>
</dbReference>
<evidence type="ECO:0000313" key="5">
    <source>
        <dbReference type="Proteomes" id="UP000191418"/>
    </source>
</evidence>
<dbReference type="AlphaFoldDB" id="A0A1T4N363"/>
<feature type="domain" description="HAMP" evidence="2">
    <location>
        <begin position="365"/>
        <end position="418"/>
    </location>
</feature>
<feature type="domain" description="HD-GYP" evidence="3">
    <location>
        <begin position="729"/>
        <end position="933"/>
    </location>
</feature>
<dbReference type="PANTHER" id="PTHR43155:SF2">
    <property type="entry name" value="CYCLIC DI-GMP PHOSPHODIESTERASE PA4108"/>
    <property type="match status" value="1"/>
</dbReference>
<evidence type="ECO:0000313" key="4">
    <source>
        <dbReference type="EMBL" id="OPX55816.1"/>
    </source>
</evidence>
<dbReference type="PROSITE" id="PS51832">
    <property type="entry name" value="HD_GYP"/>
    <property type="match status" value="1"/>
</dbReference>
<dbReference type="GO" id="GO:0008081">
    <property type="term" value="F:phosphoric diester hydrolase activity"/>
    <property type="evidence" value="ECO:0007669"/>
    <property type="project" value="UniProtKB-ARBA"/>
</dbReference>
<dbReference type="SUPFAM" id="SSF55781">
    <property type="entry name" value="GAF domain-like"/>
    <property type="match status" value="1"/>
</dbReference>
<keyword evidence="1" id="KW-1133">Transmembrane helix</keyword>
<reference evidence="4 5" key="1">
    <citation type="submission" date="2017-01" db="EMBL/GenBank/DDBJ databases">
        <title>Genome Sequencing of a Marine Spirillum, Oceanospirillum multiglobuliferum ATCC 33336, from Japan.</title>
        <authorList>
            <person name="Carney J.G."/>
            <person name="Trachtenberg A.M."/>
            <person name="Rheaume B.A."/>
            <person name="Linnane J.D."/>
            <person name="Pitts N.L."/>
            <person name="Mykles D.L."/>
            <person name="Maclea K.S."/>
        </authorList>
    </citation>
    <scope>NUCLEOTIDE SEQUENCE [LARGE SCALE GENOMIC DNA]</scope>
    <source>
        <strain evidence="4 5">ATCC 33336</strain>
    </source>
</reference>
<evidence type="ECO:0000259" key="3">
    <source>
        <dbReference type="PROSITE" id="PS51832"/>
    </source>
</evidence>
<keyword evidence="5" id="KW-1185">Reference proteome</keyword>
<dbReference type="PROSITE" id="PS50885">
    <property type="entry name" value="HAMP"/>
    <property type="match status" value="1"/>
</dbReference>
<evidence type="ECO:0000259" key="2">
    <source>
        <dbReference type="PROSITE" id="PS50885"/>
    </source>
</evidence>
<dbReference type="Gene3D" id="1.10.3210.10">
    <property type="entry name" value="Hypothetical protein af1432"/>
    <property type="match status" value="2"/>
</dbReference>
<dbReference type="CDD" id="cd00077">
    <property type="entry name" value="HDc"/>
    <property type="match status" value="1"/>
</dbReference>
<dbReference type="Proteomes" id="UP000191418">
    <property type="component" value="Unassembled WGS sequence"/>
</dbReference>
<dbReference type="SUPFAM" id="SSF103190">
    <property type="entry name" value="Sensory domain-like"/>
    <property type="match status" value="1"/>
</dbReference>
<dbReference type="STRING" id="64969.SAMN02745127_00978"/>
<dbReference type="Pfam" id="PF13487">
    <property type="entry name" value="HD_5"/>
    <property type="match status" value="1"/>
</dbReference>
<keyword evidence="1" id="KW-0472">Membrane</keyword>
<protein>
    <recommendedName>
        <fullName evidence="6">HD-GYP domain-containing protein</fullName>
    </recommendedName>
</protein>
<comment type="caution">
    <text evidence="4">The sequence shown here is derived from an EMBL/GenBank/DDBJ whole genome shotgun (WGS) entry which is preliminary data.</text>
</comment>
<dbReference type="SMART" id="SM00471">
    <property type="entry name" value="HDc"/>
    <property type="match status" value="1"/>
</dbReference>